<dbReference type="Gene3D" id="3.40.50.1820">
    <property type="entry name" value="alpha/beta hydrolase"/>
    <property type="match status" value="1"/>
</dbReference>
<dbReference type="SUPFAM" id="SSF53474">
    <property type="entry name" value="alpha/beta-Hydrolases"/>
    <property type="match status" value="1"/>
</dbReference>
<keyword evidence="1" id="KW-0732">Signal</keyword>
<organism evidence="3 4">
    <name type="scientific">Permianibacter aggregans</name>
    <dbReference type="NCBI Taxonomy" id="1510150"/>
    <lineage>
        <taxon>Bacteria</taxon>
        <taxon>Pseudomonadati</taxon>
        <taxon>Pseudomonadota</taxon>
        <taxon>Gammaproteobacteria</taxon>
        <taxon>Pseudomonadales</taxon>
        <taxon>Pseudomonadaceae</taxon>
        <taxon>Permianibacter</taxon>
    </lineage>
</organism>
<keyword evidence="4" id="KW-1185">Reference proteome</keyword>
<reference evidence="3 4" key="1">
    <citation type="submission" date="2019-03" db="EMBL/GenBank/DDBJ databases">
        <title>Genomic Encyclopedia of Type Strains, Phase IV (KMG-IV): sequencing the most valuable type-strain genomes for metagenomic binning, comparative biology and taxonomic classification.</title>
        <authorList>
            <person name="Goeker M."/>
        </authorList>
    </citation>
    <scope>NUCLEOTIDE SEQUENCE [LARGE SCALE GENOMIC DNA]</scope>
    <source>
        <strain evidence="3 4">DSM 103792</strain>
    </source>
</reference>
<dbReference type="InterPro" id="IPR022742">
    <property type="entry name" value="Hydrolase_4"/>
</dbReference>
<dbReference type="GO" id="GO:0052689">
    <property type="term" value="F:carboxylic ester hydrolase activity"/>
    <property type="evidence" value="ECO:0007669"/>
    <property type="project" value="TreeGrafter"/>
</dbReference>
<dbReference type="EMBL" id="SNYM01000017">
    <property type="protein sequence ID" value="TDQ45788.1"/>
    <property type="molecule type" value="Genomic_DNA"/>
</dbReference>
<dbReference type="RefSeq" id="WP_157591431.1">
    <property type="nucleotide sequence ID" value="NZ_CP037953.1"/>
</dbReference>
<comment type="caution">
    <text evidence="3">The sequence shown here is derived from an EMBL/GenBank/DDBJ whole genome shotgun (WGS) entry which is preliminary data.</text>
</comment>
<evidence type="ECO:0000313" key="3">
    <source>
        <dbReference type="EMBL" id="TDQ45788.1"/>
    </source>
</evidence>
<dbReference type="PANTHER" id="PTHR43265">
    <property type="entry name" value="ESTERASE ESTD"/>
    <property type="match status" value="1"/>
</dbReference>
<dbReference type="Pfam" id="PF12146">
    <property type="entry name" value="Hydrolase_4"/>
    <property type="match status" value="1"/>
</dbReference>
<evidence type="ECO:0000313" key="4">
    <source>
        <dbReference type="Proteomes" id="UP000295375"/>
    </source>
</evidence>
<feature type="domain" description="Serine aminopeptidase S33" evidence="2">
    <location>
        <begin position="78"/>
        <end position="195"/>
    </location>
</feature>
<evidence type="ECO:0000259" key="2">
    <source>
        <dbReference type="Pfam" id="PF12146"/>
    </source>
</evidence>
<dbReference type="InterPro" id="IPR029058">
    <property type="entry name" value="AB_hydrolase_fold"/>
</dbReference>
<dbReference type="AlphaFoldDB" id="A0A4R6UG88"/>
<gene>
    <name evidence="3" type="ORF">EV696_11721</name>
</gene>
<feature type="signal peptide" evidence="1">
    <location>
        <begin position="1"/>
        <end position="20"/>
    </location>
</feature>
<proteinExistence type="predicted"/>
<dbReference type="InterPro" id="IPR053145">
    <property type="entry name" value="AB_hydrolase_Est10"/>
</dbReference>
<feature type="chain" id="PRO_5020241759" description="Serine aminopeptidase S33 domain-containing protein" evidence="1">
    <location>
        <begin position="21"/>
        <end position="319"/>
    </location>
</feature>
<accession>A0A4R6UG88</accession>
<sequence>MRTFVLTMVALLAIIPSAQAEMFRSQPMQLSRNDVTLHGTFEQPLTTKPTPVVLIIAGSGPTDRNGNNPLIPGSNDSLKQLAQSLASQGIATLRYDKRGIGESKQENLQEANLRFETYVNDAAAWLAELERRGYKQRYVIGHSEGGLIATLAARLQKVDAVILLCAAGRPADQIIREQLTSNAPHLVDDATRIMNVLKQGQLVAKVPTELASLFRPSVQPYLQSWFRYDPAREADQLGTTVFSLSGATDIQVGAEDATRLAEQNNIRHREIPEMNHVLKHVASKDTAAQQNAYTNPVVPLAPELVPTLAQFILGGKARE</sequence>
<name>A0A4R6UG88_9GAMM</name>
<evidence type="ECO:0000256" key="1">
    <source>
        <dbReference type="SAM" id="SignalP"/>
    </source>
</evidence>
<dbReference type="Proteomes" id="UP000295375">
    <property type="component" value="Unassembled WGS sequence"/>
</dbReference>
<protein>
    <recommendedName>
        <fullName evidence="2">Serine aminopeptidase S33 domain-containing protein</fullName>
    </recommendedName>
</protein>
<dbReference type="PANTHER" id="PTHR43265:SF1">
    <property type="entry name" value="ESTERASE ESTD"/>
    <property type="match status" value="1"/>
</dbReference>